<keyword evidence="9" id="KW-1185">Reference proteome</keyword>
<evidence type="ECO:0000256" key="7">
    <source>
        <dbReference type="SAM" id="MobiDB-lite"/>
    </source>
</evidence>
<proteinExistence type="inferred from homology"/>
<sequence>MKPIESNIFSTGMNQIASNSKQGNTATASEVQQSFANELKNAINEVNKTQQESNAQTNALINGEAQDLHNVMISAEKASVTLQTATEIQNKAIEAYQEVMRMQL</sequence>
<reference evidence="8 9" key="1">
    <citation type="submission" date="2019-07" db="EMBL/GenBank/DDBJ databases">
        <title>Whole genome shotgun sequence of Alkalibacillus haloalkaliphilus NBRC 103110.</title>
        <authorList>
            <person name="Hosoyama A."/>
            <person name="Uohara A."/>
            <person name="Ohji S."/>
            <person name="Ichikawa N."/>
        </authorList>
    </citation>
    <scope>NUCLEOTIDE SEQUENCE [LARGE SCALE GENOMIC DNA]</scope>
    <source>
        <strain evidence="8 9">NBRC 103110</strain>
    </source>
</reference>
<keyword evidence="8" id="KW-0282">Flagellum</keyword>
<dbReference type="NCBIfam" id="TIGR00205">
    <property type="entry name" value="fliE"/>
    <property type="match status" value="1"/>
</dbReference>
<keyword evidence="8" id="KW-0969">Cilium</keyword>
<evidence type="ECO:0000256" key="2">
    <source>
        <dbReference type="ARBA" id="ARBA00009272"/>
    </source>
</evidence>
<dbReference type="OrthoDB" id="9812413at2"/>
<evidence type="ECO:0000313" key="9">
    <source>
        <dbReference type="Proteomes" id="UP000321440"/>
    </source>
</evidence>
<dbReference type="Pfam" id="PF02049">
    <property type="entry name" value="FliE"/>
    <property type="match status" value="1"/>
</dbReference>
<accession>A0A511W1J4</accession>
<dbReference type="PRINTS" id="PR01006">
    <property type="entry name" value="FLGHOOKFLIE"/>
</dbReference>
<dbReference type="InterPro" id="IPR001624">
    <property type="entry name" value="FliE"/>
</dbReference>
<comment type="similarity">
    <text evidence="2 4">Belongs to the FliE family.</text>
</comment>
<protein>
    <recommendedName>
        <fullName evidence="4 5">Flagellar hook-basal body complex protein FliE</fullName>
    </recommendedName>
</protein>
<keyword evidence="3 4" id="KW-0975">Bacterial flagellum</keyword>
<dbReference type="PANTHER" id="PTHR34653">
    <property type="match status" value="1"/>
</dbReference>
<dbReference type="GO" id="GO:0005198">
    <property type="term" value="F:structural molecule activity"/>
    <property type="evidence" value="ECO:0007669"/>
    <property type="project" value="UniProtKB-UniRule"/>
</dbReference>
<dbReference type="EMBL" id="BJYA01000002">
    <property type="protein sequence ID" value="GEN44914.1"/>
    <property type="molecule type" value="Genomic_DNA"/>
</dbReference>
<evidence type="ECO:0000256" key="5">
    <source>
        <dbReference type="NCBIfam" id="TIGR00205"/>
    </source>
</evidence>
<comment type="caution">
    <text evidence="8">The sequence shown here is derived from an EMBL/GenBank/DDBJ whole genome shotgun (WGS) entry which is preliminary data.</text>
</comment>
<dbReference type="HAMAP" id="MF_00724">
    <property type="entry name" value="FliE"/>
    <property type="match status" value="1"/>
</dbReference>
<evidence type="ECO:0000256" key="1">
    <source>
        <dbReference type="ARBA" id="ARBA00004117"/>
    </source>
</evidence>
<dbReference type="GO" id="GO:0009425">
    <property type="term" value="C:bacterial-type flagellum basal body"/>
    <property type="evidence" value="ECO:0007669"/>
    <property type="project" value="UniProtKB-SubCell"/>
</dbReference>
<evidence type="ECO:0000313" key="8">
    <source>
        <dbReference type="EMBL" id="GEN44914.1"/>
    </source>
</evidence>
<dbReference type="AlphaFoldDB" id="A0A511W1J4"/>
<organism evidence="8 9">
    <name type="scientific">Alkalibacillus haloalkaliphilus</name>
    <dbReference type="NCBI Taxonomy" id="94136"/>
    <lineage>
        <taxon>Bacteria</taxon>
        <taxon>Bacillati</taxon>
        <taxon>Bacillota</taxon>
        <taxon>Bacilli</taxon>
        <taxon>Bacillales</taxon>
        <taxon>Bacillaceae</taxon>
        <taxon>Alkalibacillus</taxon>
    </lineage>
</organism>
<dbReference type="GO" id="GO:0003774">
    <property type="term" value="F:cytoskeletal motor activity"/>
    <property type="evidence" value="ECO:0007669"/>
    <property type="project" value="InterPro"/>
</dbReference>
<evidence type="ECO:0000256" key="6">
    <source>
        <dbReference type="SAM" id="Coils"/>
    </source>
</evidence>
<keyword evidence="6" id="KW-0175">Coiled coil</keyword>
<keyword evidence="8" id="KW-0966">Cell projection</keyword>
<dbReference type="PANTHER" id="PTHR34653:SF1">
    <property type="entry name" value="FLAGELLAR HOOK-BASAL BODY COMPLEX PROTEIN FLIE"/>
    <property type="match status" value="1"/>
</dbReference>
<feature type="coiled-coil region" evidence="6">
    <location>
        <begin position="32"/>
        <end position="59"/>
    </location>
</feature>
<name>A0A511W1J4_9BACI</name>
<dbReference type="GO" id="GO:0071973">
    <property type="term" value="P:bacterial-type flagellum-dependent cell motility"/>
    <property type="evidence" value="ECO:0007669"/>
    <property type="project" value="InterPro"/>
</dbReference>
<gene>
    <name evidence="4 8" type="primary">fliE</name>
    <name evidence="8" type="ORF">AHA02nite_06900</name>
</gene>
<dbReference type="Proteomes" id="UP000321440">
    <property type="component" value="Unassembled WGS sequence"/>
</dbReference>
<feature type="compositionally biased region" description="Polar residues" evidence="7">
    <location>
        <begin position="7"/>
        <end position="27"/>
    </location>
</feature>
<evidence type="ECO:0000256" key="3">
    <source>
        <dbReference type="ARBA" id="ARBA00023143"/>
    </source>
</evidence>
<comment type="subcellular location">
    <subcellularLocation>
        <location evidence="1 4">Bacterial flagellum basal body</location>
    </subcellularLocation>
</comment>
<feature type="region of interest" description="Disordered" evidence="7">
    <location>
        <begin position="1"/>
        <end position="27"/>
    </location>
</feature>
<evidence type="ECO:0000256" key="4">
    <source>
        <dbReference type="HAMAP-Rule" id="MF_00724"/>
    </source>
</evidence>